<gene>
    <name evidence="1" type="ORF">SAMN05216221_4273</name>
</gene>
<name>A0A1H1ZIB9_9PSED</name>
<evidence type="ECO:0000313" key="2">
    <source>
        <dbReference type="Proteomes" id="UP000243359"/>
    </source>
</evidence>
<dbReference type="OrthoDB" id="6173967at2"/>
<evidence type="ECO:0008006" key="3">
    <source>
        <dbReference type="Google" id="ProtNLM"/>
    </source>
</evidence>
<evidence type="ECO:0000313" key="1">
    <source>
        <dbReference type="EMBL" id="SDT33393.1"/>
    </source>
</evidence>
<dbReference type="AlphaFoldDB" id="A0A1H1ZIB9"/>
<dbReference type="STRING" id="1392877.SAMN05216221_4273"/>
<sequence>MMTHVVLNHRVSASWMRVHFFWLAMLVMLSGYSNAYAEVPGQPVRKDGLTIYYGVLPAEMVAQQEHKSGKHMQPTNAAGGDTHHLVVAIFEEQTGKRLSEASVRARVEPLGGASQEKLLEPMKIADTVTFGNFFRMEGDMPYVIHLRIRRNEGGPSDVEVALPYRHPSR</sequence>
<protein>
    <recommendedName>
        <fullName evidence="3">DUF4426 domain-containing protein</fullName>
    </recommendedName>
</protein>
<dbReference type="EMBL" id="LT629751">
    <property type="protein sequence ID" value="SDT33393.1"/>
    <property type="molecule type" value="Genomic_DNA"/>
</dbReference>
<keyword evidence="2" id="KW-1185">Reference proteome</keyword>
<dbReference type="Proteomes" id="UP000243359">
    <property type="component" value="Chromosome I"/>
</dbReference>
<organism evidence="1 2">
    <name type="scientific">Pseudomonas oryzae</name>
    <dbReference type="NCBI Taxonomy" id="1392877"/>
    <lineage>
        <taxon>Bacteria</taxon>
        <taxon>Pseudomonadati</taxon>
        <taxon>Pseudomonadota</taxon>
        <taxon>Gammaproteobacteria</taxon>
        <taxon>Pseudomonadales</taxon>
        <taxon>Pseudomonadaceae</taxon>
        <taxon>Pseudomonas</taxon>
    </lineage>
</organism>
<reference evidence="2" key="1">
    <citation type="submission" date="2016-10" db="EMBL/GenBank/DDBJ databases">
        <authorList>
            <person name="Varghese N."/>
            <person name="Submissions S."/>
        </authorList>
    </citation>
    <scope>NUCLEOTIDE SEQUENCE [LARGE SCALE GENOMIC DNA]</scope>
    <source>
        <strain evidence="2">KCTC 32247</strain>
    </source>
</reference>
<accession>A0A1H1ZIB9</accession>
<proteinExistence type="predicted"/>
<dbReference type="RefSeq" id="WP_090352011.1">
    <property type="nucleotide sequence ID" value="NZ_LT629751.1"/>
</dbReference>